<dbReference type="InterPro" id="IPR036291">
    <property type="entry name" value="NAD(P)-bd_dom_sf"/>
</dbReference>
<comment type="similarity">
    <text evidence="2">Belongs to the NAD(P)-dependent epimerase/dehydratase family.</text>
</comment>
<dbReference type="Gene3D" id="3.90.25.10">
    <property type="entry name" value="UDP-galactose 4-epimerase, domain 1"/>
    <property type="match status" value="1"/>
</dbReference>
<evidence type="ECO:0000256" key="3">
    <source>
        <dbReference type="ARBA" id="ARBA00018569"/>
    </source>
</evidence>
<evidence type="ECO:0000256" key="2">
    <source>
        <dbReference type="ARBA" id="ARBA00007637"/>
    </source>
</evidence>
<comment type="caution">
    <text evidence="7">The sequence shown here is derived from an EMBL/GenBank/DDBJ whole genome shotgun (WGS) entry which is preliminary data.</text>
</comment>
<dbReference type="Pfam" id="PF01370">
    <property type="entry name" value="Epimerase"/>
    <property type="match status" value="1"/>
</dbReference>
<evidence type="ECO:0000256" key="1">
    <source>
        <dbReference type="ARBA" id="ARBA00004947"/>
    </source>
</evidence>
<dbReference type="PROSITE" id="PS00061">
    <property type="entry name" value="ADH_SHORT"/>
    <property type="match status" value="1"/>
</dbReference>
<reference evidence="7 8" key="1">
    <citation type="journal article" date="2019" name="Int. J. Syst. Evol. Microbiol.">
        <title>The Global Catalogue of Microorganisms (GCM) 10K type strain sequencing project: providing services to taxonomists for standard genome sequencing and annotation.</title>
        <authorList>
            <consortium name="The Broad Institute Genomics Platform"/>
            <consortium name="The Broad Institute Genome Sequencing Center for Infectious Disease"/>
            <person name="Wu L."/>
            <person name="Ma J."/>
        </authorList>
    </citation>
    <scope>NUCLEOTIDE SEQUENCE [LARGE SCALE GENOMIC DNA]</scope>
    <source>
        <strain evidence="7 8">JCM 13250</strain>
    </source>
</reference>
<evidence type="ECO:0000256" key="5">
    <source>
        <dbReference type="ARBA" id="ARBA00033067"/>
    </source>
</evidence>
<evidence type="ECO:0000313" key="8">
    <source>
        <dbReference type="Proteomes" id="UP001500218"/>
    </source>
</evidence>
<proteinExistence type="inferred from homology"/>
<sequence length="312" mass="32346">MRVLVSGGRGFLGRVLARHLTEQGHEVIVLVRDRADPGVPAGVTVVEADLTDRQAVDAAVTPLHVDALCHIAARTNVRESFEDPIGYYDVNVGGTQNLLRAVTAGGARPRVVFVSTCAVYGSGHAGALSEDLPAIPESPYAASKLAAEQLVAFLGDAGAIVGVTLRCFNIAGAYSGIVDPNPTRIISAALRAAAGEIPHVSVNGDGSAVREFTHVLDVARAVGLALGIARVGGPRLLNVGTGVGVSMMDVIRAAEKVTGRHIEVVHRPRVNEPAALVADVSRIRSALGWSPTGSALEDVLRATWEAGYGRGA</sequence>
<comment type="pathway">
    <text evidence="1">Carbohydrate metabolism; galactose metabolism.</text>
</comment>
<evidence type="ECO:0000259" key="6">
    <source>
        <dbReference type="Pfam" id="PF01370"/>
    </source>
</evidence>
<keyword evidence="8" id="KW-1185">Reference proteome</keyword>
<dbReference type="Gene3D" id="3.40.50.720">
    <property type="entry name" value="NAD(P)-binding Rossmann-like Domain"/>
    <property type="match status" value="1"/>
</dbReference>
<evidence type="ECO:0000256" key="4">
    <source>
        <dbReference type="ARBA" id="ARBA00031367"/>
    </source>
</evidence>
<feature type="domain" description="NAD-dependent epimerase/dehydratase" evidence="6">
    <location>
        <begin position="3"/>
        <end position="240"/>
    </location>
</feature>
<dbReference type="PANTHER" id="PTHR43725:SF53">
    <property type="entry name" value="UDP-ARABINOSE 4-EPIMERASE 1"/>
    <property type="match status" value="1"/>
</dbReference>
<accession>A0ABN2LJS8</accession>
<dbReference type="SUPFAM" id="SSF51735">
    <property type="entry name" value="NAD(P)-binding Rossmann-fold domains"/>
    <property type="match status" value="1"/>
</dbReference>
<protein>
    <recommendedName>
        <fullName evidence="3">UDP-glucose 4-epimerase</fullName>
    </recommendedName>
    <alternativeName>
        <fullName evidence="5">Galactowaldenase</fullName>
    </alternativeName>
    <alternativeName>
        <fullName evidence="4">UDP-galactose 4-epimerase</fullName>
    </alternativeName>
</protein>
<dbReference type="InterPro" id="IPR020904">
    <property type="entry name" value="Sc_DH/Rdtase_CS"/>
</dbReference>
<gene>
    <name evidence="7" type="primary">galE_1</name>
    <name evidence="7" type="ORF">GCM10009682_11400</name>
</gene>
<dbReference type="Proteomes" id="UP001500218">
    <property type="component" value="Unassembled WGS sequence"/>
</dbReference>
<dbReference type="InterPro" id="IPR001509">
    <property type="entry name" value="Epimerase_deHydtase"/>
</dbReference>
<dbReference type="RefSeq" id="WP_344126981.1">
    <property type="nucleotide sequence ID" value="NZ_BAAALT010000028.1"/>
</dbReference>
<dbReference type="EMBL" id="BAAALT010000028">
    <property type="protein sequence ID" value="GAA1791118.1"/>
    <property type="molecule type" value="Genomic_DNA"/>
</dbReference>
<name>A0ABN2LJS8_9ACTN</name>
<dbReference type="PANTHER" id="PTHR43725">
    <property type="entry name" value="UDP-GLUCOSE 4-EPIMERASE"/>
    <property type="match status" value="1"/>
</dbReference>
<evidence type="ECO:0000313" key="7">
    <source>
        <dbReference type="EMBL" id="GAA1791118.1"/>
    </source>
</evidence>
<organism evidence="7 8">
    <name type="scientific">Luedemannella flava</name>
    <dbReference type="NCBI Taxonomy" id="349316"/>
    <lineage>
        <taxon>Bacteria</taxon>
        <taxon>Bacillati</taxon>
        <taxon>Actinomycetota</taxon>
        <taxon>Actinomycetes</taxon>
        <taxon>Micromonosporales</taxon>
        <taxon>Micromonosporaceae</taxon>
        <taxon>Luedemannella</taxon>
    </lineage>
</organism>